<accession>A0A016RZ41</accession>
<feature type="compositionally biased region" description="Basic and acidic residues" evidence="1">
    <location>
        <begin position="50"/>
        <end position="77"/>
    </location>
</feature>
<organism evidence="2 3">
    <name type="scientific">Ancylostoma ceylanicum</name>
    <dbReference type="NCBI Taxonomy" id="53326"/>
    <lineage>
        <taxon>Eukaryota</taxon>
        <taxon>Metazoa</taxon>
        <taxon>Ecdysozoa</taxon>
        <taxon>Nematoda</taxon>
        <taxon>Chromadorea</taxon>
        <taxon>Rhabditida</taxon>
        <taxon>Rhabditina</taxon>
        <taxon>Rhabditomorpha</taxon>
        <taxon>Strongyloidea</taxon>
        <taxon>Ancylostomatidae</taxon>
        <taxon>Ancylostomatinae</taxon>
        <taxon>Ancylostoma</taxon>
    </lineage>
</organism>
<reference evidence="3" key="1">
    <citation type="journal article" date="2015" name="Nat. Genet.">
        <title>The genome and transcriptome of the zoonotic hookworm Ancylostoma ceylanicum identify infection-specific gene families.</title>
        <authorList>
            <person name="Schwarz E.M."/>
            <person name="Hu Y."/>
            <person name="Antoshechkin I."/>
            <person name="Miller M.M."/>
            <person name="Sternberg P.W."/>
            <person name="Aroian R.V."/>
        </authorList>
    </citation>
    <scope>NUCLEOTIDE SEQUENCE</scope>
    <source>
        <strain evidence="3">HY135</strain>
    </source>
</reference>
<dbReference type="InterPro" id="IPR001969">
    <property type="entry name" value="Aspartic_peptidase_AS"/>
</dbReference>
<feature type="region of interest" description="Disordered" evidence="1">
    <location>
        <begin position="40"/>
        <end position="96"/>
    </location>
</feature>
<dbReference type="PANTHER" id="PTHR47331">
    <property type="entry name" value="PHD-TYPE DOMAIN-CONTAINING PROTEIN"/>
    <property type="match status" value="1"/>
</dbReference>
<evidence type="ECO:0000256" key="1">
    <source>
        <dbReference type="SAM" id="MobiDB-lite"/>
    </source>
</evidence>
<keyword evidence="3" id="KW-1185">Reference proteome</keyword>
<dbReference type="STRING" id="53326.A0A016RZ41"/>
<dbReference type="CDD" id="cd00303">
    <property type="entry name" value="retropepsin_like"/>
    <property type="match status" value="1"/>
</dbReference>
<dbReference type="PROSITE" id="PS00141">
    <property type="entry name" value="ASP_PROTEASE"/>
    <property type="match status" value="1"/>
</dbReference>
<dbReference type="PANTHER" id="PTHR47331:SF1">
    <property type="entry name" value="GAG-LIKE PROTEIN"/>
    <property type="match status" value="1"/>
</dbReference>
<dbReference type="Proteomes" id="UP000024635">
    <property type="component" value="Unassembled WGS sequence"/>
</dbReference>
<dbReference type="InterPro" id="IPR021109">
    <property type="entry name" value="Peptidase_aspartic_dom_sf"/>
</dbReference>
<comment type="caution">
    <text evidence="2">The sequence shown here is derived from an EMBL/GenBank/DDBJ whole genome shotgun (WGS) entry which is preliminary data.</text>
</comment>
<dbReference type="EMBL" id="JARK01001668">
    <property type="protein sequence ID" value="EYB83650.1"/>
    <property type="molecule type" value="Genomic_DNA"/>
</dbReference>
<dbReference type="Gene3D" id="2.40.70.10">
    <property type="entry name" value="Acid Proteases"/>
    <property type="match status" value="1"/>
</dbReference>
<protein>
    <submittedName>
        <fullName evidence="2">Uncharacterized protein</fullName>
    </submittedName>
</protein>
<gene>
    <name evidence="2" type="primary">Acey_s0332.g2786</name>
    <name evidence="2" type="ORF">Y032_0332g2786</name>
</gene>
<dbReference type="AlphaFoldDB" id="A0A016RZ41"/>
<feature type="region of interest" description="Disordered" evidence="1">
    <location>
        <begin position="412"/>
        <end position="436"/>
    </location>
</feature>
<dbReference type="GO" id="GO:0004190">
    <property type="term" value="F:aspartic-type endopeptidase activity"/>
    <property type="evidence" value="ECO:0007669"/>
    <property type="project" value="InterPro"/>
</dbReference>
<proteinExistence type="predicted"/>
<sequence length="436" mass="50236">MAYLSKQKLCRNCGKPNDMAQECRSLGCFKCGKKYHPSICESPQSPYQDTRIRETGTQKRQADDTGPNKKPREAQETHKKKRQMEGSRQYPYQNKGAKVNEIANEANSEPDTEEYIGHVANKSKTKAVLLTGVAKIQGKVGSRNVRILFDTGSELSFIDSKLTQELQLPQIGEEQLRINTFGSEKAEIGTYPIVAADLYDGDERKYQVTLYASPKVTTRIARPRLEKEDVSFIEKRRVAENEGLETEKPGIILGCDQLWSLMEGSKYVLPSGMHLISTKFGFMLSGKKRGSQTDNNPKVMFTSEQELEQWDNYWKMDSIGIEEFHEPEQKEKQQVNERVLRRFNDTIREKKDGYYVRLPWKEQHEPLPDNKSIALADLHGICNRYRGNSKVLEDYDKVFKDQPQKGILEEVSDQESTIKRYLPHKPVFTPSRQRRR</sequence>
<name>A0A016RZ41_9BILA</name>
<dbReference type="OrthoDB" id="10071960at2759"/>
<evidence type="ECO:0000313" key="2">
    <source>
        <dbReference type="EMBL" id="EYB83650.1"/>
    </source>
</evidence>
<dbReference type="GO" id="GO:0006508">
    <property type="term" value="P:proteolysis"/>
    <property type="evidence" value="ECO:0007669"/>
    <property type="project" value="InterPro"/>
</dbReference>
<evidence type="ECO:0000313" key="3">
    <source>
        <dbReference type="Proteomes" id="UP000024635"/>
    </source>
</evidence>
<accession>A0A0D6LCB2</accession>
<dbReference type="SUPFAM" id="SSF50630">
    <property type="entry name" value="Acid proteases"/>
    <property type="match status" value="1"/>
</dbReference>